<dbReference type="Pfam" id="PF13561">
    <property type="entry name" value="adh_short_C2"/>
    <property type="match status" value="1"/>
</dbReference>
<name>A0A131YIM7_RHIAP</name>
<evidence type="ECO:0000313" key="1">
    <source>
        <dbReference type="EMBL" id="JAP77946.1"/>
    </source>
</evidence>
<organism evidence="1">
    <name type="scientific">Rhipicephalus appendiculatus</name>
    <name type="common">Brown ear tick</name>
    <dbReference type="NCBI Taxonomy" id="34631"/>
    <lineage>
        <taxon>Eukaryota</taxon>
        <taxon>Metazoa</taxon>
        <taxon>Ecdysozoa</taxon>
        <taxon>Arthropoda</taxon>
        <taxon>Chelicerata</taxon>
        <taxon>Arachnida</taxon>
        <taxon>Acari</taxon>
        <taxon>Parasitiformes</taxon>
        <taxon>Ixodida</taxon>
        <taxon>Ixodoidea</taxon>
        <taxon>Ixodidae</taxon>
        <taxon>Rhipicephalinae</taxon>
        <taxon>Rhipicephalus</taxon>
        <taxon>Rhipicephalus</taxon>
    </lineage>
</organism>
<dbReference type="InterPro" id="IPR036291">
    <property type="entry name" value="NAD(P)-bd_dom_sf"/>
</dbReference>
<accession>A0A131YIM7</accession>
<dbReference type="EMBL" id="GEDV01010611">
    <property type="protein sequence ID" value="JAP77946.1"/>
    <property type="molecule type" value="Transcribed_RNA"/>
</dbReference>
<sequence>MVRVHYYLCQQPEKISLQCVNSAGIPVLGSIESTSMEDFRRSWDVNFNGPLRMMKSAMPYLRETKGNIVNVSSVSAMTAVQRTVPYTIPKAALDHLTRCAALENAPYGVRANTINPAAVKTLMMMRPGFTVEEHMERLDRVVGPMHPLNRVATSEEVARCIAFLASDDAGFITGISVPIDGGVLLTSTVSGAGPAKGDQKAA</sequence>
<dbReference type="PANTHER" id="PTHR43975">
    <property type="entry name" value="ZGC:101858"/>
    <property type="match status" value="1"/>
</dbReference>
<dbReference type="Gene3D" id="3.40.50.720">
    <property type="entry name" value="NAD(P)-binding Rossmann-like Domain"/>
    <property type="match status" value="1"/>
</dbReference>
<dbReference type="PRINTS" id="PR00081">
    <property type="entry name" value="GDHRDH"/>
</dbReference>
<protein>
    <submittedName>
        <fullName evidence="1">3-oxoacyl-[acyl-carrier-protein] reductase FabG-like protein</fullName>
    </submittedName>
</protein>
<dbReference type="InterPro" id="IPR002347">
    <property type="entry name" value="SDR_fam"/>
</dbReference>
<dbReference type="SUPFAM" id="SSF51735">
    <property type="entry name" value="NAD(P)-binding Rossmann-fold domains"/>
    <property type="match status" value="1"/>
</dbReference>
<dbReference type="AlphaFoldDB" id="A0A131YIM7"/>
<reference evidence="1" key="1">
    <citation type="journal article" date="2016" name="Ticks Tick Borne Dis.">
        <title>De novo assembly and annotation of the salivary gland transcriptome of Rhipicephalus appendiculatus male and female ticks during blood feeding.</title>
        <authorList>
            <person name="de Castro M.H."/>
            <person name="de Klerk D."/>
            <person name="Pienaar R."/>
            <person name="Latif A.A."/>
            <person name="Rees D.J."/>
            <person name="Mans B.J."/>
        </authorList>
    </citation>
    <scope>NUCLEOTIDE SEQUENCE</scope>
    <source>
        <tissue evidence="1">Salivary glands</tissue>
    </source>
</reference>
<proteinExistence type="predicted"/>
<dbReference type="PANTHER" id="PTHR43975:SF2">
    <property type="entry name" value="EG:BACR7A4.14 PROTEIN-RELATED"/>
    <property type="match status" value="1"/>
</dbReference>